<dbReference type="EC" id="3.4.11.2" evidence="4"/>
<dbReference type="Gene3D" id="2.60.40.1730">
    <property type="entry name" value="tricorn interacting facor f3 domain"/>
    <property type="match status" value="1"/>
</dbReference>
<keyword evidence="9" id="KW-0862">Zinc</keyword>
<proteinExistence type="inferred from homology"/>
<keyword evidence="7" id="KW-0479">Metal-binding</keyword>
<evidence type="ECO:0000256" key="3">
    <source>
        <dbReference type="ARBA" id="ARBA00010136"/>
    </source>
</evidence>
<evidence type="ECO:0000313" key="17">
    <source>
        <dbReference type="Proteomes" id="UP001074726"/>
    </source>
</evidence>
<evidence type="ECO:0000259" key="14">
    <source>
        <dbReference type="Pfam" id="PF01433"/>
    </source>
</evidence>
<dbReference type="Pfam" id="PF01433">
    <property type="entry name" value="Peptidase_M1"/>
    <property type="match status" value="1"/>
</dbReference>
<feature type="signal peptide" evidence="13">
    <location>
        <begin position="1"/>
        <end position="20"/>
    </location>
</feature>
<comment type="similarity">
    <text evidence="3">Belongs to the peptidase M1 family.</text>
</comment>
<dbReference type="CDD" id="cd09603">
    <property type="entry name" value="M1_APN_like"/>
    <property type="match status" value="1"/>
</dbReference>
<name>A0ABT4CI13_9ACTN</name>
<dbReference type="PROSITE" id="PS51318">
    <property type="entry name" value="TAT"/>
    <property type="match status" value="1"/>
</dbReference>
<gene>
    <name evidence="16" type="ORF">NYO98_15200</name>
</gene>
<evidence type="ECO:0000256" key="9">
    <source>
        <dbReference type="ARBA" id="ARBA00022833"/>
    </source>
</evidence>
<dbReference type="InterPro" id="IPR006311">
    <property type="entry name" value="TAT_signal"/>
</dbReference>
<evidence type="ECO:0000256" key="1">
    <source>
        <dbReference type="ARBA" id="ARBA00000098"/>
    </source>
</evidence>
<dbReference type="SUPFAM" id="SSF55486">
    <property type="entry name" value="Metalloproteases ('zincins'), catalytic domain"/>
    <property type="match status" value="1"/>
</dbReference>
<dbReference type="InterPro" id="IPR045357">
    <property type="entry name" value="Aminopeptidase_N-like_N"/>
</dbReference>
<evidence type="ECO:0000256" key="13">
    <source>
        <dbReference type="SAM" id="SignalP"/>
    </source>
</evidence>
<feature type="chain" id="PRO_5045053320" description="Aminopeptidase N" evidence="13">
    <location>
        <begin position="21"/>
        <end position="480"/>
    </location>
</feature>
<reference evidence="16" key="1">
    <citation type="submission" date="2022-08" db="EMBL/GenBank/DDBJ databases">
        <title>Genome sequencing of Nocardioides sp. STR2.</title>
        <authorList>
            <person name="So Y."/>
        </authorList>
    </citation>
    <scope>NUCLEOTIDE SEQUENCE</scope>
    <source>
        <strain evidence="16">STR2</strain>
    </source>
</reference>
<dbReference type="InterPro" id="IPR014782">
    <property type="entry name" value="Peptidase_M1_dom"/>
</dbReference>
<dbReference type="PRINTS" id="PR00756">
    <property type="entry name" value="ALADIPTASE"/>
</dbReference>
<dbReference type="PANTHER" id="PTHR11533">
    <property type="entry name" value="PROTEASE M1 ZINC METALLOPROTEASE"/>
    <property type="match status" value="1"/>
</dbReference>
<dbReference type="InterPro" id="IPR050344">
    <property type="entry name" value="Peptidase_M1_aminopeptidases"/>
</dbReference>
<organism evidence="16 17">
    <name type="scientific">Nocardioides pini</name>
    <dbReference type="NCBI Taxonomy" id="2975053"/>
    <lineage>
        <taxon>Bacteria</taxon>
        <taxon>Bacillati</taxon>
        <taxon>Actinomycetota</taxon>
        <taxon>Actinomycetes</taxon>
        <taxon>Propionibacteriales</taxon>
        <taxon>Nocardioidaceae</taxon>
        <taxon>Nocardioides</taxon>
    </lineage>
</organism>
<feature type="domain" description="Aminopeptidase N-like N-terminal" evidence="15">
    <location>
        <begin position="63"/>
        <end position="231"/>
    </location>
</feature>
<dbReference type="SUPFAM" id="SSF63737">
    <property type="entry name" value="Leukotriene A4 hydrolase N-terminal domain"/>
    <property type="match status" value="1"/>
</dbReference>
<protein>
    <recommendedName>
        <fullName evidence="5">Aminopeptidase N</fullName>
        <ecNumber evidence="4">3.4.11.2</ecNumber>
    </recommendedName>
    <alternativeName>
        <fullName evidence="11">Alanine aminopeptidase</fullName>
    </alternativeName>
    <alternativeName>
        <fullName evidence="12">Lysyl aminopeptidase</fullName>
    </alternativeName>
</protein>
<dbReference type="EMBL" id="JAPPUX010000004">
    <property type="protein sequence ID" value="MCY4727634.1"/>
    <property type="molecule type" value="Genomic_DNA"/>
</dbReference>
<evidence type="ECO:0000256" key="7">
    <source>
        <dbReference type="ARBA" id="ARBA00022723"/>
    </source>
</evidence>
<keyword evidence="17" id="KW-1185">Reference proteome</keyword>
<comment type="catalytic activity">
    <reaction evidence="1">
        <text>Release of an N-terminal amino acid, Xaa-|-Yaa- from a peptide, amide or arylamide. Xaa is preferably Ala, but may be most amino acids including Pro (slow action). When a terminal hydrophobic residue is followed by a prolyl residue, the two may be released as an intact Xaa-Pro dipeptide.</text>
        <dbReference type="EC" id="3.4.11.2"/>
    </reaction>
</comment>
<evidence type="ECO:0000256" key="8">
    <source>
        <dbReference type="ARBA" id="ARBA00022801"/>
    </source>
</evidence>
<dbReference type="InterPro" id="IPR027268">
    <property type="entry name" value="Peptidase_M4/M1_CTD_sf"/>
</dbReference>
<dbReference type="Pfam" id="PF17900">
    <property type="entry name" value="Peptidase_M1_N"/>
    <property type="match status" value="1"/>
</dbReference>
<keyword evidence="13" id="KW-0732">Signal</keyword>
<comment type="caution">
    <text evidence="16">The sequence shown here is derived from an EMBL/GenBank/DDBJ whole genome shotgun (WGS) entry which is preliminary data.</text>
</comment>
<evidence type="ECO:0000256" key="10">
    <source>
        <dbReference type="ARBA" id="ARBA00023049"/>
    </source>
</evidence>
<dbReference type="Gene3D" id="1.10.390.10">
    <property type="entry name" value="Neutral Protease Domain 2"/>
    <property type="match status" value="1"/>
</dbReference>
<dbReference type="RefSeq" id="WP_268112584.1">
    <property type="nucleotide sequence ID" value="NZ_JAPPUX010000004.1"/>
</dbReference>
<evidence type="ECO:0000256" key="4">
    <source>
        <dbReference type="ARBA" id="ARBA00012564"/>
    </source>
</evidence>
<dbReference type="PANTHER" id="PTHR11533:SF297">
    <property type="entry name" value="AMINOPEPTIDASE N"/>
    <property type="match status" value="1"/>
</dbReference>
<dbReference type="Proteomes" id="UP001074726">
    <property type="component" value="Unassembled WGS sequence"/>
</dbReference>
<keyword evidence="8" id="KW-0378">Hydrolase</keyword>
<sequence>MTTRATRRPLLSAALATALAAGLAVGAGAVTATAEAPAVDGASGIGDPYWPLDGNGGIDVATYRIANRYALATKRLSGRTTIELTATQDLASFSLDFLLDVSRVTVDGVKARSDKTDGGHELRITPARTLAAGSEHTVVVAYADHPARYSYAGERNWLASRDEVVAMNEPHMAPWWFPANDHPLDKAVVDVRIRVPHGREVISNGELLGREVGRHSTQWHWRADEPMVPYLAFFAAGDFAIEKGKHHGLPWLVAVSERLGERDQAASMRLMRKTPAVVAGLEKDLGDYPFSVVGGLTTGLDPGFALENQTRPTYPAVGGSATSLVVHELAHQWFGDDIAVEQWSDIWLNEGFATFMEWRWAESHGRRSADDVFRSYYANVDATSGFWKVPVADPGADKVFDAAVYGRGAMALQALRNRVGDEAFWRVVRTWIREQRGGNGSTAEFEEVAARESGQDLASFFDAWLRTPTKPAATATNGLG</sequence>
<comment type="cofactor">
    <cofactor evidence="2">
        <name>Zn(2+)</name>
        <dbReference type="ChEBI" id="CHEBI:29105"/>
    </cofactor>
</comment>
<evidence type="ECO:0000256" key="6">
    <source>
        <dbReference type="ARBA" id="ARBA00022670"/>
    </source>
</evidence>
<evidence type="ECO:0000256" key="2">
    <source>
        <dbReference type="ARBA" id="ARBA00001947"/>
    </source>
</evidence>
<keyword evidence="6" id="KW-0645">Protease</keyword>
<dbReference type="InterPro" id="IPR042097">
    <property type="entry name" value="Aminopeptidase_N-like_N_sf"/>
</dbReference>
<accession>A0ABT4CI13</accession>
<feature type="domain" description="Peptidase M1 membrane alanine aminopeptidase" evidence="14">
    <location>
        <begin position="321"/>
        <end position="464"/>
    </location>
</feature>
<evidence type="ECO:0000256" key="5">
    <source>
        <dbReference type="ARBA" id="ARBA00015611"/>
    </source>
</evidence>
<dbReference type="InterPro" id="IPR001930">
    <property type="entry name" value="Peptidase_M1"/>
</dbReference>
<evidence type="ECO:0000256" key="12">
    <source>
        <dbReference type="ARBA" id="ARBA00031533"/>
    </source>
</evidence>
<evidence type="ECO:0000313" key="16">
    <source>
        <dbReference type="EMBL" id="MCY4727634.1"/>
    </source>
</evidence>
<keyword evidence="10" id="KW-0482">Metalloprotease</keyword>
<evidence type="ECO:0000259" key="15">
    <source>
        <dbReference type="Pfam" id="PF17900"/>
    </source>
</evidence>
<evidence type="ECO:0000256" key="11">
    <source>
        <dbReference type="ARBA" id="ARBA00029811"/>
    </source>
</evidence>